<accession>A0A9P6CT44</accession>
<feature type="region of interest" description="Disordered" evidence="1">
    <location>
        <begin position="277"/>
        <end position="362"/>
    </location>
</feature>
<dbReference type="PANTHER" id="PTHR38696">
    <property type="entry name" value="MEDIATOR OF RNA POLYMERASE II TRANSCRIPTION SUBUNIT 13"/>
    <property type="match status" value="1"/>
</dbReference>
<dbReference type="PANTHER" id="PTHR38696:SF1">
    <property type="entry name" value="MEDIATOR OF RNA POLYMERASE II TRANSCRIPTION SUBUNIT 13"/>
    <property type="match status" value="1"/>
</dbReference>
<feature type="compositionally biased region" description="Low complexity" evidence="1">
    <location>
        <begin position="738"/>
        <end position="748"/>
    </location>
</feature>
<dbReference type="EMBL" id="MU155244">
    <property type="protein sequence ID" value="KAF9478042.1"/>
    <property type="molecule type" value="Genomic_DNA"/>
</dbReference>
<feature type="compositionally biased region" description="Polar residues" evidence="1">
    <location>
        <begin position="457"/>
        <end position="467"/>
    </location>
</feature>
<feature type="compositionally biased region" description="Polar residues" evidence="1">
    <location>
        <begin position="621"/>
        <end position="632"/>
    </location>
</feature>
<feature type="region of interest" description="Disordered" evidence="1">
    <location>
        <begin position="396"/>
        <end position="475"/>
    </location>
</feature>
<dbReference type="AlphaFoldDB" id="A0A9P6CT44"/>
<feature type="region of interest" description="Disordered" evidence="1">
    <location>
        <begin position="678"/>
        <end position="807"/>
    </location>
</feature>
<feature type="compositionally biased region" description="Polar residues" evidence="1">
    <location>
        <begin position="288"/>
        <end position="303"/>
    </location>
</feature>
<feature type="region of interest" description="Disordered" evidence="1">
    <location>
        <begin position="504"/>
        <end position="580"/>
    </location>
</feature>
<dbReference type="Proteomes" id="UP000807469">
    <property type="component" value="Unassembled WGS sequence"/>
</dbReference>
<protein>
    <submittedName>
        <fullName evidence="2">Uncharacterized protein</fullName>
    </submittedName>
</protein>
<feature type="compositionally biased region" description="Polar residues" evidence="1">
    <location>
        <begin position="396"/>
        <end position="409"/>
    </location>
</feature>
<organism evidence="2 3">
    <name type="scientific">Pholiota conissans</name>
    <dbReference type="NCBI Taxonomy" id="109636"/>
    <lineage>
        <taxon>Eukaryota</taxon>
        <taxon>Fungi</taxon>
        <taxon>Dikarya</taxon>
        <taxon>Basidiomycota</taxon>
        <taxon>Agaricomycotina</taxon>
        <taxon>Agaricomycetes</taxon>
        <taxon>Agaricomycetidae</taxon>
        <taxon>Agaricales</taxon>
        <taxon>Agaricineae</taxon>
        <taxon>Strophariaceae</taxon>
        <taxon>Pholiota</taxon>
    </lineage>
</organism>
<feature type="compositionally biased region" description="Basic and acidic residues" evidence="1">
    <location>
        <begin position="796"/>
        <end position="807"/>
    </location>
</feature>
<evidence type="ECO:0000313" key="3">
    <source>
        <dbReference type="Proteomes" id="UP000807469"/>
    </source>
</evidence>
<evidence type="ECO:0000313" key="2">
    <source>
        <dbReference type="EMBL" id="KAF9478042.1"/>
    </source>
</evidence>
<gene>
    <name evidence="2" type="ORF">BDN70DRAFT_880472</name>
</gene>
<feature type="region of interest" description="Disordered" evidence="1">
    <location>
        <begin position="614"/>
        <end position="638"/>
    </location>
</feature>
<feature type="compositionally biased region" description="Basic and acidic residues" evidence="1">
    <location>
        <begin position="755"/>
        <end position="774"/>
    </location>
</feature>
<keyword evidence="3" id="KW-1185">Reference proteome</keyword>
<comment type="caution">
    <text evidence="2">The sequence shown here is derived from an EMBL/GenBank/DDBJ whole genome shotgun (WGS) entry which is preliminary data.</text>
</comment>
<name>A0A9P6CT44_9AGAR</name>
<feature type="region of interest" description="Disordered" evidence="1">
    <location>
        <begin position="137"/>
        <end position="160"/>
    </location>
</feature>
<proteinExistence type="predicted"/>
<evidence type="ECO:0000256" key="1">
    <source>
        <dbReference type="SAM" id="MobiDB-lite"/>
    </source>
</evidence>
<dbReference type="OrthoDB" id="3358646at2759"/>
<reference evidence="2" key="1">
    <citation type="submission" date="2020-11" db="EMBL/GenBank/DDBJ databases">
        <authorList>
            <consortium name="DOE Joint Genome Institute"/>
            <person name="Ahrendt S."/>
            <person name="Riley R."/>
            <person name="Andreopoulos W."/>
            <person name="Labutti K."/>
            <person name="Pangilinan J."/>
            <person name="Ruiz-Duenas F.J."/>
            <person name="Barrasa J.M."/>
            <person name="Sanchez-Garcia M."/>
            <person name="Camarero S."/>
            <person name="Miyauchi S."/>
            <person name="Serrano A."/>
            <person name="Linde D."/>
            <person name="Babiker R."/>
            <person name="Drula E."/>
            <person name="Ayuso-Fernandez I."/>
            <person name="Pacheco R."/>
            <person name="Padilla G."/>
            <person name="Ferreira P."/>
            <person name="Barriuso J."/>
            <person name="Kellner H."/>
            <person name="Castanera R."/>
            <person name="Alfaro M."/>
            <person name="Ramirez L."/>
            <person name="Pisabarro A.G."/>
            <person name="Kuo A."/>
            <person name="Tritt A."/>
            <person name="Lipzen A."/>
            <person name="He G."/>
            <person name="Yan M."/>
            <person name="Ng V."/>
            <person name="Cullen D."/>
            <person name="Martin F."/>
            <person name="Rosso M.-N."/>
            <person name="Henrissat B."/>
            <person name="Hibbett D."/>
            <person name="Martinez A.T."/>
            <person name="Grigoriev I.V."/>
        </authorList>
    </citation>
    <scope>NUCLEOTIDE SEQUENCE</scope>
    <source>
        <strain evidence="2">CIRM-BRFM 674</strain>
    </source>
</reference>
<feature type="compositionally biased region" description="Basic and acidic residues" evidence="1">
    <location>
        <begin position="559"/>
        <end position="576"/>
    </location>
</feature>
<sequence>MSSPPSSEVPFTPRKEFIKDQQTQPSSFALLALSGANCIRLYSFTPYAIASLNRLFERHRILSFREDPDQSLCEFALDGKPWTNPKSVPSEKLLVDIIATVYNCGYTYLSTIDYGREPDDRLVLTFSRPVLPSSNSRIPTPVQRLTPPKYDGSTSSLGVGLGDKPKPKRVPFALSFASVTIMRVISPPLHLTPAILQAVRGSWPRGVVSEQKVGDNSYEFKLKGYKWFQQDTFATDSLRHILSLLTSLDTHSFTLLTSLSLTNRSRVKDLWIFTGPASEEPSEHNIPEASQSAIRSAPATTGSFGELSHSPAGSNPHRRFATDPAPVVPHTPPTHHPRAATESPQQRPPLLTQPHVLRKPAPRAQIPVSVALDSDIPDEPSVLRVNLPSMISSGAENMTGIGSSRNLGYSHSPFDPNGGVPPITTASPKPQLGSPDDRGRPPLRSVSGRAKTPPLLVTSSAPSSPVKSTPPPDELRFVRPLTAGAESVPILQLLGADTFRDSDFSGNSEHSCEIPIKWSGPLKDQFQTESERPPPPRRNRVSSSGPQFPGGWQPSPIAEKSEDEITRRSPIEEKKVTTPIHEMLSRIESPEIVRPDMPLRKSEAALVGIIQATSPVPPVPQHQNSQRGPSTQGLGGAQGQGWVLVNVEGSATQTPIPTPATLEHTNILQSSVVGTAGLTPPYIHSGSHSSPRPQMGPPDNSPSPAAKAIAVIDAMESKHKKSRSAAVLREGGEGGSSSGVRRFFSLSRKNSVKASDNDDGKKRNAYDRNEDRKTGSNSIPRSNLRDRLRLIGTPEASRKEDKRRSID</sequence>